<dbReference type="Pfam" id="PF06985">
    <property type="entry name" value="HET"/>
    <property type="match status" value="1"/>
</dbReference>
<dbReference type="OrthoDB" id="270167at2759"/>
<dbReference type="Proteomes" id="UP000250140">
    <property type="component" value="Unassembled WGS sequence"/>
</dbReference>
<name>A0A8E2JWG8_9PEZI</name>
<organism evidence="2 3">
    <name type="scientific">Glonium stellatum</name>
    <dbReference type="NCBI Taxonomy" id="574774"/>
    <lineage>
        <taxon>Eukaryota</taxon>
        <taxon>Fungi</taxon>
        <taxon>Dikarya</taxon>
        <taxon>Ascomycota</taxon>
        <taxon>Pezizomycotina</taxon>
        <taxon>Dothideomycetes</taxon>
        <taxon>Pleosporomycetidae</taxon>
        <taxon>Gloniales</taxon>
        <taxon>Gloniaceae</taxon>
        <taxon>Glonium</taxon>
    </lineage>
</organism>
<dbReference type="PANTHER" id="PTHR24148:SF82">
    <property type="entry name" value="HETEROKARYON INCOMPATIBILITY DOMAIN-CONTAINING PROTEIN"/>
    <property type="match status" value="1"/>
</dbReference>
<feature type="domain" description="Heterokaryon incompatibility" evidence="1">
    <location>
        <begin position="117"/>
        <end position="239"/>
    </location>
</feature>
<gene>
    <name evidence="2" type="ORF">AOQ84DRAFT_312653</name>
</gene>
<accession>A0A8E2JWG8</accession>
<dbReference type="InterPro" id="IPR052895">
    <property type="entry name" value="HetReg/Transcr_Mod"/>
</dbReference>
<evidence type="ECO:0000313" key="2">
    <source>
        <dbReference type="EMBL" id="OCL12179.1"/>
    </source>
</evidence>
<protein>
    <recommendedName>
        <fullName evidence="1">Heterokaryon incompatibility domain-containing protein</fullName>
    </recommendedName>
</protein>
<dbReference type="InterPro" id="IPR010730">
    <property type="entry name" value="HET"/>
</dbReference>
<keyword evidence="3" id="KW-1185">Reference proteome</keyword>
<evidence type="ECO:0000259" key="1">
    <source>
        <dbReference type="Pfam" id="PF06985"/>
    </source>
</evidence>
<sequence length="700" mass="78858">MSIPLPRQGECELLNIHKNDLDISHLEVHVLEEHSRQSLIIDRQPWAYPQNISAETVLERLAELDPSVAEAFTPKSKALNGLIFRLVNDSDRLQDESSYIAMSYCSFGWVRTVEQFPLPTTPAMFEAVLRQRESEYEGLWFDQVCINQDDEAEKAVSIGAMDTIYKNARAVVIALDDIEADTHEVDFLWDYINAYSAEELSNLQPNWGQRPPYMQTHSAFKSFFERILSSTWFERAWCGHEMRLGSSHVFLVPCSSSSSDSYTFIRFTGAFFHHMLTLSSEVISSTPGHQIRKTTLQQLFGRRTLISEREALVAQNPGVNFPPLPDPFIYVIMIADVFHMKAGGNPRLPDHLRVLDANRDKISIVLNTSGHPLALKPYTDRQPPSIEDECLRQLLIIGLATRDPVALCTTGPPIQRYNGQISWLRRPSPLDIVSAGSSLPRFPSMETSISLGFGPTSEYIQLDLIFLGFSRQQRADSALIWQRHFRCASEFTDQCIQQRIESYTMWSSWQSIGHPRADSMKNVFAQTLACCFECGPTWTYEISKRFQIGSYGLTPEAVSQLFDPSIPFGNHISTHDGRQNITFLVNFLSTLVAYGIPWASGATEMTCGPIPVSIRTGEVAVVFAPFEMSHTIKVAVPDAVKATQYDSLSRAWLVTEMREDAKASEWILQAKSLLFGDSSFTHALSLQVGRTQRVFGPTDS</sequence>
<dbReference type="PANTHER" id="PTHR24148">
    <property type="entry name" value="ANKYRIN REPEAT DOMAIN-CONTAINING PROTEIN 39 HOMOLOG-RELATED"/>
    <property type="match status" value="1"/>
</dbReference>
<evidence type="ECO:0000313" key="3">
    <source>
        <dbReference type="Proteomes" id="UP000250140"/>
    </source>
</evidence>
<dbReference type="EMBL" id="KV748913">
    <property type="protein sequence ID" value="OCL12179.1"/>
    <property type="molecule type" value="Genomic_DNA"/>
</dbReference>
<dbReference type="AlphaFoldDB" id="A0A8E2JWG8"/>
<reference evidence="2 3" key="1">
    <citation type="journal article" date="2016" name="Nat. Commun.">
        <title>Ectomycorrhizal ecology is imprinted in the genome of the dominant symbiotic fungus Cenococcum geophilum.</title>
        <authorList>
            <consortium name="DOE Joint Genome Institute"/>
            <person name="Peter M."/>
            <person name="Kohler A."/>
            <person name="Ohm R.A."/>
            <person name="Kuo A."/>
            <person name="Krutzmann J."/>
            <person name="Morin E."/>
            <person name="Arend M."/>
            <person name="Barry K.W."/>
            <person name="Binder M."/>
            <person name="Choi C."/>
            <person name="Clum A."/>
            <person name="Copeland A."/>
            <person name="Grisel N."/>
            <person name="Haridas S."/>
            <person name="Kipfer T."/>
            <person name="LaButti K."/>
            <person name="Lindquist E."/>
            <person name="Lipzen A."/>
            <person name="Maire R."/>
            <person name="Meier B."/>
            <person name="Mihaltcheva S."/>
            <person name="Molinier V."/>
            <person name="Murat C."/>
            <person name="Poggeler S."/>
            <person name="Quandt C.A."/>
            <person name="Sperisen C."/>
            <person name="Tritt A."/>
            <person name="Tisserant E."/>
            <person name="Crous P.W."/>
            <person name="Henrissat B."/>
            <person name="Nehls U."/>
            <person name="Egli S."/>
            <person name="Spatafora J.W."/>
            <person name="Grigoriev I.V."/>
            <person name="Martin F.M."/>
        </authorList>
    </citation>
    <scope>NUCLEOTIDE SEQUENCE [LARGE SCALE GENOMIC DNA]</scope>
    <source>
        <strain evidence="2 3">CBS 207.34</strain>
    </source>
</reference>
<proteinExistence type="predicted"/>